<keyword evidence="1" id="KW-1133">Transmembrane helix</keyword>
<dbReference type="PROSITE" id="PS51257">
    <property type="entry name" value="PROKAR_LIPOPROTEIN"/>
    <property type="match status" value="1"/>
</dbReference>
<feature type="transmembrane region" description="Helical" evidence="1">
    <location>
        <begin position="6"/>
        <end position="26"/>
    </location>
</feature>
<dbReference type="EMBL" id="FWXS01000001">
    <property type="protein sequence ID" value="SMC35999.1"/>
    <property type="molecule type" value="Genomic_DNA"/>
</dbReference>
<keyword evidence="1" id="KW-0812">Transmembrane</keyword>
<dbReference type="AlphaFoldDB" id="A0A1W1YIK6"/>
<accession>A0A1W1YIK6</accession>
<dbReference type="RefSeq" id="WP_084015773.1">
    <property type="nucleotide sequence ID" value="NZ_FWXS01000001.1"/>
</dbReference>
<dbReference type="STRING" id="1434700.SAMN06296427_101418"/>
<gene>
    <name evidence="2" type="ORF">SAMN06296427_101418</name>
</gene>
<reference evidence="2 3" key="1">
    <citation type="submission" date="2017-04" db="EMBL/GenBank/DDBJ databases">
        <authorList>
            <person name="Afonso C.L."/>
            <person name="Miller P.J."/>
            <person name="Scott M.A."/>
            <person name="Spackman E."/>
            <person name="Goraichik I."/>
            <person name="Dimitrov K.M."/>
            <person name="Suarez D.L."/>
            <person name="Swayne D.E."/>
        </authorList>
    </citation>
    <scope>NUCLEOTIDE SEQUENCE [LARGE SCALE GENOMIC DNA]</scope>
    <source>
        <strain evidence="2 3">CGMCC 1.12708</strain>
    </source>
</reference>
<dbReference type="InterPro" id="IPR008620">
    <property type="entry name" value="FixH"/>
</dbReference>
<evidence type="ECO:0000313" key="3">
    <source>
        <dbReference type="Proteomes" id="UP000192393"/>
    </source>
</evidence>
<protein>
    <submittedName>
        <fullName evidence="2">FixH protein</fullName>
    </submittedName>
</protein>
<sequence>MKFTWGHGIMVALGCFMIFILSLIFFSGDMGEMVTEDYYEKTINYQDDIDAVNRANALAVKPQITQQANGFMIHFDEAVQSGDVFFLRSENSKKDIVQPLKLNAKNEMLIHSVDLINGEYEVSLRWKQNNQNYLVKERVNWKAH</sequence>
<keyword evidence="1" id="KW-0472">Membrane</keyword>
<keyword evidence="3" id="KW-1185">Reference proteome</keyword>
<dbReference type="Proteomes" id="UP000192393">
    <property type="component" value="Unassembled WGS sequence"/>
</dbReference>
<name>A0A1W1YIK6_9FLAO</name>
<dbReference type="Pfam" id="PF05751">
    <property type="entry name" value="FixH"/>
    <property type="match status" value="1"/>
</dbReference>
<evidence type="ECO:0000313" key="2">
    <source>
        <dbReference type="EMBL" id="SMC35999.1"/>
    </source>
</evidence>
<organism evidence="2 3">
    <name type="scientific">Moheibacter sediminis</name>
    <dbReference type="NCBI Taxonomy" id="1434700"/>
    <lineage>
        <taxon>Bacteria</taxon>
        <taxon>Pseudomonadati</taxon>
        <taxon>Bacteroidota</taxon>
        <taxon>Flavobacteriia</taxon>
        <taxon>Flavobacteriales</taxon>
        <taxon>Weeksellaceae</taxon>
        <taxon>Moheibacter</taxon>
    </lineage>
</organism>
<proteinExistence type="predicted"/>
<evidence type="ECO:0000256" key="1">
    <source>
        <dbReference type="SAM" id="Phobius"/>
    </source>
</evidence>
<dbReference type="OrthoDB" id="1493774at2"/>